<dbReference type="Pfam" id="PF11093">
    <property type="entry name" value="Mitochondr_Som1"/>
    <property type="match status" value="1"/>
</dbReference>
<keyword evidence="2" id="KW-1185">Reference proteome</keyword>
<gene>
    <name evidence="1" type="ORF">Amon01_000086100</name>
</gene>
<name>A0A9W7DC67_AMBMO</name>
<comment type="caution">
    <text evidence="1">The sequence shown here is derived from an EMBL/GenBank/DDBJ whole genome shotgun (WGS) entry which is preliminary data.</text>
</comment>
<dbReference type="InterPro" id="IPR024645">
    <property type="entry name" value="Mitochondr_Som1"/>
</dbReference>
<evidence type="ECO:0000313" key="1">
    <source>
        <dbReference type="EMBL" id="GMG19946.1"/>
    </source>
</evidence>
<organism evidence="1 2">
    <name type="scientific">Ambrosiozyma monospora</name>
    <name type="common">Yeast</name>
    <name type="synonym">Endomycopsis monosporus</name>
    <dbReference type="NCBI Taxonomy" id="43982"/>
    <lineage>
        <taxon>Eukaryota</taxon>
        <taxon>Fungi</taxon>
        <taxon>Dikarya</taxon>
        <taxon>Ascomycota</taxon>
        <taxon>Saccharomycotina</taxon>
        <taxon>Pichiomycetes</taxon>
        <taxon>Pichiales</taxon>
        <taxon>Pichiaceae</taxon>
        <taxon>Ambrosiozyma</taxon>
    </lineage>
</organism>
<dbReference type="OrthoDB" id="3983163at2759"/>
<dbReference type="AlphaFoldDB" id="A0A9W7DC67"/>
<accession>A0A9W7DC67</accession>
<dbReference type="Proteomes" id="UP001165063">
    <property type="component" value="Unassembled WGS sequence"/>
</dbReference>
<sequence>MAPSLPVYTRDEIKSLYPDLFPERIPISSTTSSTSTLDHPTIPNFKLDLKNCKLHTLTQNQCTFDGNQVVCIPFKRIFARCLDLNYFNKKELIGFKLTPAHSQHEFNQKDHGKEVYRNVELTQWFDNDYSKVLEEGKSMNKNGKGEVDAELIKEFLKADKILKKKMTEYYENMIKNQKKSGGSGS</sequence>
<reference evidence="1" key="1">
    <citation type="submission" date="2023-04" db="EMBL/GenBank/DDBJ databases">
        <title>Ambrosiozyma monospora NBRC 1965.</title>
        <authorList>
            <person name="Ichikawa N."/>
            <person name="Sato H."/>
            <person name="Tonouchi N."/>
        </authorList>
    </citation>
    <scope>NUCLEOTIDE SEQUENCE</scope>
    <source>
        <strain evidence="1">NBRC 1965</strain>
    </source>
</reference>
<protein>
    <submittedName>
        <fullName evidence="1">Unnamed protein product</fullName>
    </submittedName>
</protein>
<dbReference type="GO" id="GO:0042720">
    <property type="term" value="C:mitochondrial inner membrane peptidase complex"/>
    <property type="evidence" value="ECO:0007669"/>
    <property type="project" value="InterPro"/>
</dbReference>
<evidence type="ECO:0000313" key="2">
    <source>
        <dbReference type="Proteomes" id="UP001165063"/>
    </source>
</evidence>
<dbReference type="EMBL" id="BSXU01000242">
    <property type="protein sequence ID" value="GMG19946.1"/>
    <property type="molecule type" value="Genomic_DNA"/>
</dbReference>
<proteinExistence type="predicted"/>